<dbReference type="AlphaFoldDB" id="A0A926EQY6"/>
<gene>
    <name evidence="2" type="ORF">H8705_09385</name>
</gene>
<sequence>MKMKKMMAPLIITAILVLLFLGYVAIWAVVPFPLVGKLIGAAIPLALICVSVFVLIERIKEIRSGEEDDLSKY</sequence>
<dbReference type="Proteomes" id="UP000623678">
    <property type="component" value="Unassembled WGS sequence"/>
</dbReference>
<feature type="transmembrane region" description="Helical" evidence="1">
    <location>
        <begin position="38"/>
        <end position="56"/>
    </location>
</feature>
<organism evidence="2 3">
    <name type="scientific">Youxingia wuxianensis</name>
    <dbReference type="NCBI Taxonomy" id="2763678"/>
    <lineage>
        <taxon>Bacteria</taxon>
        <taxon>Bacillati</taxon>
        <taxon>Bacillota</taxon>
        <taxon>Clostridia</taxon>
        <taxon>Eubacteriales</taxon>
        <taxon>Oscillospiraceae</taxon>
        <taxon>Youxingia</taxon>
    </lineage>
</organism>
<protein>
    <submittedName>
        <fullName evidence="2">Uncharacterized protein</fullName>
    </submittedName>
</protein>
<dbReference type="EMBL" id="JACRTD010000006">
    <property type="protein sequence ID" value="MBC8585797.1"/>
    <property type="molecule type" value="Genomic_DNA"/>
</dbReference>
<proteinExistence type="predicted"/>
<evidence type="ECO:0000313" key="3">
    <source>
        <dbReference type="Proteomes" id="UP000623678"/>
    </source>
</evidence>
<evidence type="ECO:0000256" key="1">
    <source>
        <dbReference type="SAM" id="Phobius"/>
    </source>
</evidence>
<keyword evidence="3" id="KW-1185">Reference proteome</keyword>
<dbReference type="RefSeq" id="WP_262395512.1">
    <property type="nucleotide sequence ID" value="NZ_JACRTD010000006.1"/>
</dbReference>
<reference evidence="2" key="1">
    <citation type="submission" date="2020-08" db="EMBL/GenBank/DDBJ databases">
        <title>Genome public.</title>
        <authorList>
            <person name="Liu C."/>
            <person name="Sun Q."/>
        </authorList>
    </citation>
    <scope>NUCLEOTIDE SEQUENCE</scope>
    <source>
        <strain evidence="2">NSJ-64</strain>
    </source>
</reference>
<keyword evidence="1" id="KW-0812">Transmembrane</keyword>
<accession>A0A926EQY6</accession>
<name>A0A926EQY6_9FIRM</name>
<evidence type="ECO:0000313" key="2">
    <source>
        <dbReference type="EMBL" id="MBC8585797.1"/>
    </source>
</evidence>
<keyword evidence="1" id="KW-1133">Transmembrane helix</keyword>
<comment type="caution">
    <text evidence="2">The sequence shown here is derived from an EMBL/GenBank/DDBJ whole genome shotgun (WGS) entry which is preliminary data.</text>
</comment>
<keyword evidence="1" id="KW-0472">Membrane</keyword>